<feature type="transmembrane region" description="Helical" evidence="2">
    <location>
        <begin position="448"/>
        <end position="474"/>
    </location>
</feature>
<accession>A0A9D9NDP8</accession>
<feature type="transmembrane region" description="Helical" evidence="2">
    <location>
        <begin position="424"/>
        <end position="442"/>
    </location>
</feature>
<comment type="caution">
    <text evidence="6">The sequence shown here is derived from an EMBL/GenBank/DDBJ whole genome shotgun (WGS) entry which is preliminary data.</text>
</comment>
<dbReference type="Pfam" id="PF09972">
    <property type="entry name" value="DUF2207"/>
    <property type="match status" value="1"/>
</dbReference>
<evidence type="ECO:0000313" key="7">
    <source>
        <dbReference type="Proteomes" id="UP000810292"/>
    </source>
</evidence>
<evidence type="ECO:0000259" key="5">
    <source>
        <dbReference type="Pfam" id="PF20990"/>
    </source>
</evidence>
<dbReference type="EMBL" id="JADIMF010000135">
    <property type="protein sequence ID" value="MBO8469711.1"/>
    <property type="molecule type" value="Genomic_DNA"/>
</dbReference>
<keyword evidence="2" id="KW-0812">Transmembrane</keyword>
<feature type="chain" id="PRO_5039325447" evidence="3">
    <location>
        <begin position="20"/>
        <end position="603"/>
    </location>
</feature>
<dbReference type="Pfam" id="PF20990">
    <property type="entry name" value="DUF2207_C"/>
    <property type="match status" value="1"/>
</dbReference>
<keyword evidence="3" id="KW-0732">Signal</keyword>
<feature type="domain" description="DUF2207" evidence="4">
    <location>
        <begin position="25"/>
        <end position="199"/>
    </location>
</feature>
<evidence type="ECO:0000256" key="1">
    <source>
        <dbReference type="SAM" id="MobiDB-lite"/>
    </source>
</evidence>
<name>A0A9D9NDP8_9SPIO</name>
<feature type="transmembrane region" description="Helical" evidence="2">
    <location>
        <begin position="385"/>
        <end position="403"/>
    </location>
</feature>
<dbReference type="AlphaFoldDB" id="A0A9D9NDP8"/>
<feature type="signal peptide" evidence="3">
    <location>
        <begin position="1"/>
        <end position="19"/>
    </location>
</feature>
<feature type="region of interest" description="Disordered" evidence="1">
    <location>
        <begin position="574"/>
        <end position="603"/>
    </location>
</feature>
<reference evidence="6" key="2">
    <citation type="journal article" date="2021" name="PeerJ">
        <title>Extensive microbial diversity within the chicken gut microbiome revealed by metagenomics and culture.</title>
        <authorList>
            <person name="Gilroy R."/>
            <person name="Ravi A."/>
            <person name="Getino M."/>
            <person name="Pursley I."/>
            <person name="Horton D.L."/>
            <person name="Alikhan N.F."/>
            <person name="Baker D."/>
            <person name="Gharbi K."/>
            <person name="Hall N."/>
            <person name="Watson M."/>
            <person name="Adriaenssens E.M."/>
            <person name="Foster-Nyarko E."/>
            <person name="Jarju S."/>
            <person name="Secka A."/>
            <person name="Antonio M."/>
            <person name="Oren A."/>
            <person name="Chaudhuri R.R."/>
            <person name="La Ragione R."/>
            <person name="Hildebrand F."/>
            <person name="Pallen M.J."/>
        </authorList>
    </citation>
    <scope>NUCLEOTIDE SEQUENCE</scope>
    <source>
        <strain evidence="6">14700</strain>
    </source>
</reference>
<feature type="compositionally biased region" description="Gly residues" evidence="1">
    <location>
        <begin position="589"/>
        <end position="603"/>
    </location>
</feature>
<organism evidence="6 7">
    <name type="scientific">Candidatus Ornithospirochaeta stercoravium</name>
    <dbReference type="NCBI Taxonomy" id="2840897"/>
    <lineage>
        <taxon>Bacteria</taxon>
        <taxon>Pseudomonadati</taxon>
        <taxon>Spirochaetota</taxon>
        <taxon>Spirochaetia</taxon>
        <taxon>Spirochaetales</taxon>
        <taxon>Spirochaetaceae</taxon>
        <taxon>Spirochaetaceae incertae sedis</taxon>
        <taxon>Candidatus Ornithospirochaeta</taxon>
    </lineage>
</organism>
<sequence>MRKIFLAALLFLFLLPVSAENFIVRDYSVYITADDSKSLMVNEDITLDFTVPSHGFLRDIKYRFENVRADVSDISSSIPCSISDDGSEVRLRFGDADRFVTGIQRYQYSYRYTLPADDYSDYDELYYNIVSADSWDSPMERVSFAVELPHPVDVERIWVTAGRYGSVSELPFFLSSDGRTVHGTYGNLPAGWAITLRVEMDDGYFSSASRPFPFYILSIVLSAAVLLIVFIIWYLEGRDENLVVSPVFYPPEGISPMDAGYILNGTLSDEAVSAMLFYWAEKGYITIDDKGDDDFSFKLIAYPADATEAEQLLFSSFFSSETVDIKVLQANGFYQKMKAVEGKEAGRFSGSSSLYTSSSEKFRNTVSKLMIIPVILHAILSTLSFPGFFTIFLFVPSLMAYMLSMQIGRKAAKAKSMKARLASVLPFSFFIIFIGVFMFITLSQTGLLMPVVAAADTAVFLFSLIVSMILAQSIEKLSDYGRKMTESILGYREFIDKVEKDRIAKLSDDDPRAFYHVLPYAIVFGLEEKWTEAFRDIYVEPASWYSGGIYDPFIFSSFSRRWHRAYASHVMPQNTGARGGSRTFRGSSGHAGGGFSGGGGSSW</sequence>
<keyword evidence="2" id="KW-0472">Membrane</keyword>
<dbReference type="InterPro" id="IPR048389">
    <property type="entry name" value="YciQ-like_C"/>
</dbReference>
<protein>
    <submittedName>
        <fullName evidence="6">DUF2207 domain-containing protein</fullName>
    </submittedName>
</protein>
<feature type="domain" description="Predicted membrane protein YciQ-like C-terminal" evidence="5">
    <location>
        <begin position="250"/>
        <end position="534"/>
    </location>
</feature>
<dbReference type="InterPro" id="IPR018702">
    <property type="entry name" value="DUF2207"/>
</dbReference>
<keyword evidence="2" id="KW-1133">Transmembrane helix</keyword>
<proteinExistence type="predicted"/>
<reference evidence="6" key="1">
    <citation type="submission" date="2020-10" db="EMBL/GenBank/DDBJ databases">
        <authorList>
            <person name="Gilroy R."/>
        </authorList>
    </citation>
    <scope>NUCLEOTIDE SEQUENCE</scope>
    <source>
        <strain evidence="6">14700</strain>
    </source>
</reference>
<evidence type="ECO:0000256" key="2">
    <source>
        <dbReference type="SAM" id="Phobius"/>
    </source>
</evidence>
<gene>
    <name evidence="6" type="ORF">IAA72_08005</name>
</gene>
<evidence type="ECO:0000259" key="4">
    <source>
        <dbReference type="Pfam" id="PF09972"/>
    </source>
</evidence>
<evidence type="ECO:0000256" key="3">
    <source>
        <dbReference type="SAM" id="SignalP"/>
    </source>
</evidence>
<evidence type="ECO:0000313" key="6">
    <source>
        <dbReference type="EMBL" id="MBO8469711.1"/>
    </source>
</evidence>
<feature type="transmembrane region" description="Helical" evidence="2">
    <location>
        <begin position="214"/>
        <end position="235"/>
    </location>
</feature>
<dbReference type="Proteomes" id="UP000810292">
    <property type="component" value="Unassembled WGS sequence"/>
</dbReference>